<evidence type="ECO:0000313" key="2">
    <source>
        <dbReference type="Proteomes" id="UP000298381"/>
    </source>
</evidence>
<dbReference type="InterPro" id="IPR053154">
    <property type="entry name" value="c-di-AMP_regulator"/>
</dbReference>
<dbReference type="InterPro" id="IPR012505">
    <property type="entry name" value="YbbR"/>
</dbReference>
<accession>A0A4Z0D845</accession>
<reference evidence="1 2" key="1">
    <citation type="submission" date="2019-03" db="EMBL/GenBank/DDBJ databases">
        <title>Draft genome sequence data and analysis of a Fermenting Bacterium, Soehngenia longevitae strain 1933PT, isolated from petroleum reservoir in Azerbaijan.</title>
        <authorList>
            <person name="Grouzdev D.S."/>
            <person name="Bidzhieva S.K."/>
            <person name="Sokolova D.S."/>
            <person name="Tourova T.P."/>
            <person name="Poltaraus A.B."/>
            <person name="Nazina T.N."/>
        </authorList>
    </citation>
    <scope>NUCLEOTIDE SEQUENCE [LARGE SCALE GENOMIC DNA]</scope>
    <source>
        <strain evidence="1 2">1933P</strain>
    </source>
</reference>
<dbReference type="RefSeq" id="WP_135270538.1">
    <property type="nucleotide sequence ID" value="NZ_SRIB01000003.1"/>
</dbReference>
<dbReference type="Gene3D" id="2.170.120.30">
    <property type="match status" value="2"/>
</dbReference>
<dbReference type="PANTHER" id="PTHR37804">
    <property type="entry name" value="CDAA REGULATORY PROTEIN CDAR"/>
    <property type="match status" value="1"/>
</dbReference>
<gene>
    <name evidence="1" type="ORF">E4100_02880</name>
</gene>
<dbReference type="EMBL" id="SRIB01000003">
    <property type="protein sequence ID" value="TFZ41057.1"/>
    <property type="molecule type" value="Genomic_DNA"/>
</dbReference>
<dbReference type="Pfam" id="PF07949">
    <property type="entry name" value="YbbR"/>
    <property type="match status" value="3"/>
</dbReference>
<dbReference type="OrthoDB" id="2111604at2"/>
<sequence>MEKKNKNLSLKLATIVVAVLLWSYVMSEVNPIISKEFKNITVNYLNVQSLERQGLVIMSPESAKVNVVITGKKKEVDNVLASNIYAEVDLAGYGEGQVRAPISVKILNSTADVSITKISPQEVLFTLEKTITKEITITPETIGEMAEKYVVGDIVSEPETIIIRGPRSWVNEVDKAVATVDVTNKTKDFTDTVPIKLLNIEGEEVVGVEKEPSFAKLTVPILQIKELPIELIIEGDAPENTSITNILLNPSTVQVKGYEQDLNSLENIKTKPVDINQLLEANEIEVELDLPEGIELVDPTTKVSMSYTFEEITEKIIEIKVSEMEILNLSENLKLDDESLEKSVKVTVRGLKNILDEINKDDLIPTIDINNLDEGTHEVIPAWPTVDNVVISKVDPETIFINLITN</sequence>
<organism evidence="1 2">
    <name type="scientific">Soehngenia longivitae</name>
    <dbReference type="NCBI Taxonomy" id="2562294"/>
    <lineage>
        <taxon>Bacteria</taxon>
        <taxon>Bacillati</taxon>
        <taxon>Bacillota</taxon>
        <taxon>Tissierellia</taxon>
        <taxon>Tissierellales</taxon>
        <taxon>Tissierellaceae</taxon>
        <taxon>Soehngenia</taxon>
    </lineage>
</organism>
<protein>
    <recommendedName>
        <fullName evidence="3">YbbR-like domain-containing protein</fullName>
    </recommendedName>
</protein>
<dbReference type="PANTHER" id="PTHR37804:SF1">
    <property type="entry name" value="CDAA REGULATORY PROTEIN CDAR"/>
    <property type="match status" value="1"/>
</dbReference>
<keyword evidence="2" id="KW-1185">Reference proteome</keyword>
<dbReference type="Gene3D" id="2.170.120.40">
    <property type="entry name" value="YbbR-like domain"/>
    <property type="match status" value="2"/>
</dbReference>
<comment type="caution">
    <text evidence="1">The sequence shown here is derived from an EMBL/GenBank/DDBJ whole genome shotgun (WGS) entry which is preliminary data.</text>
</comment>
<evidence type="ECO:0000313" key="1">
    <source>
        <dbReference type="EMBL" id="TFZ41057.1"/>
    </source>
</evidence>
<evidence type="ECO:0008006" key="3">
    <source>
        <dbReference type="Google" id="ProtNLM"/>
    </source>
</evidence>
<dbReference type="AlphaFoldDB" id="A0A4Z0D845"/>
<name>A0A4Z0D845_9FIRM</name>
<dbReference type="Proteomes" id="UP000298381">
    <property type="component" value="Unassembled WGS sequence"/>
</dbReference>
<proteinExistence type="predicted"/>